<name>A0ABP6NZT9_9ACTN</name>
<reference evidence="2" key="1">
    <citation type="journal article" date="2019" name="Int. J. Syst. Evol. Microbiol.">
        <title>The Global Catalogue of Microorganisms (GCM) 10K type strain sequencing project: providing services to taxonomists for standard genome sequencing and annotation.</title>
        <authorList>
            <consortium name="The Broad Institute Genomics Platform"/>
            <consortium name="The Broad Institute Genome Sequencing Center for Infectious Disease"/>
            <person name="Wu L."/>
            <person name="Ma J."/>
        </authorList>
    </citation>
    <scope>NUCLEOTIDE SEQUENCE [LARGE SCALE GENOMIC DNA]</scope>
    <source>
        <strain evidence="2">JCM 9373</strain>
    </source>
</reference>
<proteinExistence type="predicted"/>
<gene>
    <name evidence="1" type="ORF">GCM10010466_62590</name>
</gene>
<sequence length="95" mass="10212">MLITALTAVPVLSTATPLDCRVRPLTDVGRLALDESFLEWQREELRKEGRFPTGSPLPWMTADGYTPDVKAGSAPLPIGVEIVEPPGCPEAGDSH</sequence>
<protein>
    <submittedName>
        <fullName evidence="1">Uncharacterized protein</fullName>
    </submittedName>
</protein>
<evidence type="ECO:0000313" key="1">
    <source>
        <dbReference type="EMBL" id="GAA3163129.1"/>
    </source>
</evidence>
<dbReference type="EMBL" id="BAAAUT010000078">
    <property type="protein sequence ID" value="GAA3163129.1"/>
    <property type="molecule type" value="Genomic_DNA"/>
</dbReference>
<accession>A0ABP6NZT9</accession>
<organism evidence="1 2">
    <name type="scientific">Planomonospora alba</name>
    <dbReference type="NCBI Taxonomy" id="161354"/>
    <lineage>
        <taxon>Bacteria</taxon>
        <taxon>Bacillati</taxon>
        <taxon>Actinomycetota</taxon>
        <taxon>Actinomycetes</taxon>
        <taxon>Streptosporangiales</taxon>
        <taxon>Streptosporangiaceae</taxon>
        <taxon>Planomonospora</taxon>
    </lineage>
</organism>
<evidence type="ECO:0000313" key="2">
    <source>
        <dbReference type="Proteomes" id="UP001500320"/>
    </source>
</evidence>
<comment type="caution">
    <text evidence="1">The sequence shown here is derived from an EMBL/GenBank/DDBJ whole genome shotgun (WGS) entry which is preliminary data.</text>
</comment>
<keyword evidence="2" id="KW-1185">Reference proteome</keyword>
<dbReference type="Proteomes" id="UP001500320">
    <property type="component" value="Unassembled WGS sequence"/>
</dbReference>